<accession>A0A3N7HUP4</accession>
<evidence type="ECO:0000313" key="5">
    <source>
        <dbReference type="Proteomes" id="UP000267464"/>
    </source>
</evidence>
<dbReference type="InterPro" id="IPR029058">
    <property type="entry name" value="AB_hydrolase_fold"/>
</dbReference>
<dbReference type="EMBL" id="QUSW01000001">
    <property type="protein sequence ID" value="RQP26068.1"/>
    <property type="molecule type" value="Genomic_DNA"/>
</dbReference>
<dbReference type="AlphaFoldDB" id="A0A3N7HUP4"/>
<feature type="chain" id="PRO_5018189339" evidence="1">
    <location>
        <begin position="22"/>
        <end position="463"/>
    </location>
</feature>
<dbReference type="OrthoDB" id="8871309at2"/>
<protein>
    <submittedName>
        <fullName evidence="4">Alpha/beta fold hydrolase</fullName>
    </submittedName>
</protein>
<dbReference type="Pfam" id="PF18067">
    <property type="entry name" value="Lipase_C"/>
    <property type="match status" value="1"/>
</dbReference>
<comment type="caution">
    <text evidence="4">The sequence shown here is derived from an EMBL/GenBank/DDBJ whole genome shotgun (WGS) entry which is preliminary data.</text>
</comment>
<evidence type="ECO:0000259" key="2">
    <source>
        <dbReference type="Pfam" id="PF00561"/>
    </source>
</evidence>
<feature type="domain" description="AB hydrolase-1" evidence="2">
    <location>
        <begin position="36"/>
        <end position="161"/>
    </location>
</feature>
<keyword evidence="5" id="KW-1185">Reference proteome</keyword>
<dbReference type="PROSITE" id="PS51318">
    <property type="entry name" value="TAT"/>
    <property type="match status" value="1"/>
</dbReference>
<feature type="signal peptide" evidence="1">
    <location>
        <begin position="1"/>
        <end position="21"/>
    </location>
</feature>
<keyword evidence="1" id="KW-0732">Signal</keyword>
<dbReference type="SUPFAM" id="SSF53474">
    <property type="entry name" value="alpha/beta-Hydrolases"/>
    <property type="match status" value="1"/>
</dbReference>
<dbReference type="Pfam" id="PF00561">
    <property type="entry name" value="Abhydrolase_1"/>
    <property type="match status" value="1"/>
</dbReference>
<reference evidence="4 5" key="1">
    <citation type="submission" date="2018-08" db="EMBL/GenBank/DDBJ databases">
        <authorList>
            <person name="Khan S.A."/>
            <person name="Jeon C.O."/>
            <person name="Chun B.H."/>
            <person name="Jeong S.E."/>
        </authorList>
    </citation>
    <scope>NUCLEOTIDE SEQUENCE [LARGE SCALE GENOMIC DNA]</scope>
    <source>
        <strain evidence="4 5">S-16</strain>
    </source>
</reference>
<name>A0A3N7HUP4_9BURK</name>
<organism evidence="4 5">
    <name type="scientific">Piscinibacter terrae</name>
    <dbReference type="NCBI Taxonomy" id="2496871"/>
    <lineage>
        <taxon>Bacteria</taxon>
        <taxon>Pseudomonadati</taxon>
        <taxon>Pseudomonadota</taxon>
        <taxon>Betaproteobacteria</taxon>
        <taxon>Burkholderiales</taxon>
        <taxon>Sphaerotilaceae</taxon>
        <taxon>Piscinibacter</taxon>
    </lineage>
</organism>
<dbReference type="Proteomes" id="UP000267464">
    <property type="component" value="Unassembled WGS sequence"/>
</dbReference>
<dbReference type="PROSITE" id="PS51257">
    <property type="entry name" value="PROKAR_LIPOPROTEIN"/>
    <property type="match status" value="1"/>
</dbReference>
<dbReference type="GO" id="GO:0016787">
    <property type="term" value="F:hydrolase activity"/>
    <property type="evidence" value="ECO:0007669"/>
    <property type="project" value="UniProtKB-KW"/>
</dbReference>
<evidence type="ECO:0000313" key="4">
    <source>
        <dbReference type="EMBL" id="RQP26068.1"/>
    </source>
</evidence>
<gene>
    <name evidence="4" type="ORF">DZC73_03210</name>
</gene>
<evidence type="ECO:0000259" key="3">
    <source>
        <dbReference type="Pfam" id="PF18067"/>
    </source>
</evidence>
<dbReference type="Gene3D" id="3.40.50.1820">
    <property type="entry name" value="alpha/beta hydrolase"/>
    <property type="match status" value="1"/>
</dbReference>
<dbReference type="InterPro" id="IPR040664">
    <property type="entry name" value="AFL_C"/>
</dbReference>
<dbReference type="InterPro" id="IPR000073">
    <property type="entry name" value="AB_hydrolase_1"/>
</dbReference>
<keyword evidence="4" id="KW-0378">Hydrolase</keyword>
<dbReference type="Gene3D" id="2.60.40.2190">
    <property type="match status" value="1"/>
</dbReference>
<proteinExistence type="predicted"/>
<dbReference type="RefSeq" id="WP_124538739.1">
    <property type="nucleotide sequence ID" value="NZ_QUSW01000001.1"/>
</dbReference>
<evidence type="ECO:0000256" key="1">
    <source>
        <dbReference type="SAM" id="SignalP"/>
    </source>
</evidence>
<feature type="domain" description="AFL C-terminal" evidence="3">
    <location>
        <begin position="273"/>
        <end position="375"/>
    </location>
</feature>
<dbReference type="InterPro" id="IPR006311">
    <property type="entry name" value="TAT_signal"/>
</dbReference>
<sequence length="463" mass="49339">MSQRISRRTALLTAGAASLLAACRTAPKVEAPDPFPPLVFVHGNGDTAALWITTVWRFESNGWPRERLHAIDLPYPLARDDDGKLQDGRTSTAEHMKYLSDEVDRVMKATGAKKVVLIGNSRGGNAIRNYLANGGGTKNVSHAILGGTPNHGVWADAKRNTGSEFNGAGPFLTALNAPKGSEGWEVTPGVKWMTIRSDNNDKYAQPDGVWIGAKGTPTNVGFDGPALKGADNVVLPGVDHRETSFGPKAFEAMFRFITGRSPSTLSVTPEASVVLNGKVSGLGLNNEPGRGNYANNLPLVGATLEVYATTAQGERDGAAVHRKTIGADGLWGPFTANPKTAYEFVVSAPGYAVTHIYRSPFPRSSTIVNLRAERIADADRDAKSVVTFTRPRGYFGIPRDQITFDGKTPPGGIPPGVAGVSTAKLKVLDAPNRLIVGEFNGERVAGKAWPAADNHVVFLELHD</sequence>
<reference evidence="4 5" key="2">
    <citation type="submission" date="2018-12" db="EMBL/GenBank/DDBJ databases">
        <title>Rhizobacter gummiphilus sp. nov., a rubber-degrading bacterium isolated from the soil of a botanical garden in Japan.</title>
        <authorList>
            <person name="Shunsuke S.S."/>
        </authorList>
    </citation>
    <scope>NUCLEOTIDE SEQUENCE [LARGE SCALE GENOMIC DNA]</scope>
    <source>
        <strain evidence="4 5">S-16</strain>
    </source>
</reference>